<dbReference type="SUPFAM" id="SSF55729">
    <property type="entry name" value="Acyl-CoA N-acyltransferases (Nat)"/>
    <property type="match status" value="1"/>
</dbReference>
<dbReference type="OrthoDB" id="10264707at2759"/>
<dbReference type="PANTHER" id="PTHR43138">
    <property type="entry name" value="ACETYLTRANSFERASE, GNAT FAMILY"/>
    <property type="match status" value="1"/>
</dbReference>
<dbReference type="eggNOG" id="ENOG502QRFX">
    <property type="taxonomic scope" value="Eukaryota"/>
</dbReference>
<dbReference type="STRING" id="1245528.M3IPU5"/>
<dbReference type="Pfam" id="PF00583">
    <property type="entry name" value="Acetyltransf_1"/>
    <property type="match status" value="1"/>
</dbReference>
<dbReference type="PANTHER" id="PTHR43138:SF1">
    <property type="entry name" value="N-ACETYLTRANSFERASE ACA1"/>
    <property type="match status" value="1"/>
</dbReference>
<feature type="domain" description="N-acetyltransferase" evidence="1">
    <location>
        <begin position="70"/>
        <end position="249"/>
    </location>
</feature>
<keyword evidence="2" id="KW-0808">Transferase</keyword>
<dbReference type="HOGENOM" id="CLU_013985_42_1_1"/>
<accession>M3IPU5</accession>
<organism evidence="2 3">
    <name type="scientific">Candida maltosa (strain Xu316)</name>
    <name type="common">Yeast</name>
    <dbReference type="NCBI Taxonomy" id="1245528"/>
    <lineage>
        <taxon>Eukaryota</taxon>
        <taxon>Fungi</taxon>
        <taxon>Dikarya</taxon>
        <taxon>Ascomycota</taxon>
        <taxon>Saccharomycotina</taxon>
        <taxon>Pichiomycetes</taxon>
        <taxon>Debaryomycetaceae</taxon>
        <taxon>Candida/Lodderomyces clade</taxon>
        <taxon>Candida</taxon>
    </lineage>
</organism>
<dbReference type="GO" id="GO:0005634">
    <property type="term" value="C:nucleus"/>
    <property type="evidence" value="ECO:0007669"/>
    <property type="project" value="TreeGrafter"/>
</dbReference>
<keyword evidence="3" id="KW-1185">Reference proteome</keyword>
<dbReference type="EMBL" id="AOGT01001092">
    <property type="protein sequence ID" value="EMG48476.1"/>
    <property type="molecule type" value="Genomic_DNA"/>
</dbReference>
<dbReference type="PROSITE" id="PS51186">
    <property type="entry name" value="GNAT"/>
    <property type="match status" value="1"/>
</dbReference>
<comment type="caution">
    <text evidence="2">The sequence shown here is derived from an EMBL/GenBank/DDBJ whole genome shotgun (WGS) entry which is preliminary data.</text>
</comment>
<dbReference type="InterPro" id="IPR000182">
    <property type="entry name" value="GNAT_dom"/>
</dbReference>
<gene>
    <name evidence="2" type="ORF">G210_0950</name>
</gene>
<evidence type="ECO:0000259" key="1">
    <source>
        <dbReference type="PROSITE" id="PS51186"/>
    </source>
</evidence>
<dbReference type="OMA" id="PRCSHNC"/>
<dbReference type="Proteomes" id="UP000011777">
    <property type="component" value="Unassembled WGS sequence"/>
</dbReference>
<reference evidence="2 3" key="1">
    <citation type="submission" date="2013-02" db="EMBL/GenBank/DDBJ databases">
        <title>Genome sequence of Candida maltosa Xu316, a potential industrial strain for xylitol and ethanol production.</title>
        <authorList>
            <person name="Yu J."/>
            <person name="Wang Q."/>
            <person name="Geng X."/>
            <person name="Bao W."/>
            <person name="He P."/>
            <person name="Cai J."/>
        </authorList>
    </citation>
    <scope>NUCLEOTIDE SEQUENCE [LARGE SCALE GENOMIC DNA]</scope>
    <source>
        <strain evidence="3">Xu316</strain>
    </source>
</reference>
<protein>
    <submittedName>
        <fullName evidence="2">Putative drug resistance N-acetyl transferase (GNAT family)</fullName>
    </submittedName>
</protein>
<dbReference type="InterPro" id="IPR016181">
    <property type="entry name" value="Acyl_CoA_acyltransferase"/>
</dbReference>
<dbReference type="InterPro" id="IPR052742">
    <property type="entry name" value="Mito_N-acetyltransferase"/>
</dbReference>
<name>M3IPU5_CANMX</name>
<evidence type="ECO:0000313" key="3">
    <source>
        <dbReference type="Proteomes" id="UP000011777"/>
    </source>
</evidence>
<sequence>MEKKSPIINELSKSTTLQNIIAANMTTDSIYNSVKDLPYADGKFKTTPKVKDAVINFTLSKDPSKKVTLFNIHDYTIVPTNLIQVLENEYNEVVEEGLTYPYHETSHGEAFIKYWFTHFVAILIEGDYDSFDTLQDLSVDQWTDIFLGTFYTKPNYAGRCSHVCNAGFIVNHRKRGLGLGKELGQKYLELAPQLGYVYSVFNLVFETNQASVKIWDSLGFDRIGYVKNVAVLKGHDKLVGAIMFGKDLQ</sequence>
<proteinExistence type="predicted"/>
<dbReference type="AlphaFoldDB" id="M3IPU5"/>
<evidence type="ECO:0000313" key="2">
    <source>
        <dbReference type="EMBL" id="EMG48476.1"/>
    </source>
</evidence>
<dbReference type="Gene3D" id="3.40.630.30">
    <property type="match status" value="1"/>
</dbReference>
<dbReference type="GO" id="GO:0016747">
    <property type="term" value="F:acyltransferase activity, transferring groups other than amino-acyl groups"/>
    <property type="evidence" value="ECO:0007669"/>
    <property type="project" value="InterPro"/>
</dbReference>